<dbReference type="GO" id="GO:0051301">
    <property type="term" value="P:cell division"/>
    <property type="evidence" value="ECO:0007669"/>
    <property type="project" value="UniProtKB-KW"/>
</dbReference>
<accession>A0A2P2JYC5</accession>
<keyword evidence="3" id="KW-0812">Transmembrane</keyword>
<dbReference type="SUPFAM" id="SSF47954">
    <property type="entry name" value="Cyclin-like"/>
    <property type="match status" value="2"/>
</dbReference>
<name>A0A2P2JYC5_RHIMU</name>
<evidence type="ECO:0000256" key="1">
    <source>
        <dbReference type="ARBA" id="ARBA00022618"/>
    </source>
</evidence>
<protein>
    <submittedName>
        <fullName evidence="4">Cyclin-L1-1-like</fullName>
    </submittedName>
</protein>
<keyword evidence="3" id="KW-0472">Membrane</keyword>
<dbReference type="EMBL" id="GGEC01017985">
    <property type="protein sequence ID" value="MBW98468.1"/>
    <property type="molecule type" value="Transcribed_RNA"/>
</dbReference>
<dbReference type="InterPro" id="IPR036915">
    <property type="entry name" value="Cyclin-like_sf"/>
</dbReference>
<dbReference type="Gene3D" id="1.10.472.10">
    <property type="entry name" value="Cyclin-like"/>
    <property type="match status" value="1"/>
</dbReference>
<keyword evidence="1" id="KW-0132">Cell division</keyword>
<evidence type="ECO:0000256" key="2">
    <source>
        <dbReference type="ARBA" id="ARBA00023306"/>
    </source>
</evidence>
<evidence type="ECO:0000313" key="4">
    <source>
        <dbReference type="EMBL" id="MBW98468.1"/>
    </source>
</evidence>
<keyword evidence="2" id="KW-0131">Cell cycle</keyword>
<organism evidence="4">
    <name type="scientific">Rhizophora mucronata</name>
    <name type="common">Asiatic mangrove</name>
    <dbReference type="NCBI Taxonomy" id="61149"/>
    <lineage>
        <taxon>Eukaryota</taxon>
        <taxon>Viridiplantae</taxon>
        <taxon>Streptophyta</taxon>
        <taxon>Embryophyta</taxon>
        <taxon>Tracheophyta</taxon>
        <taxon>Spermatophyta</taxon>
        <taxon>Magnoliopsida</taxon>
        <taxon>eudicotyledons</taxon>
        <taxon>Gunneridae</taxon>
        <taxon>Pentapetalae</taxon>
        <taxon>rosids</taxon>
        <taxon>fabids</taxon>
        <taxon>Malpighiales</taxon>
        <taxon>Rhizophoraceae</taxon>
        <taxon>Rhizophora</taxon>
    </lineage>
</organism>
<sequence length="137" mass="15631">MIYTAIDNFYLTDEQLQNSPSRKDGIEEAIETTLRIYGCDLIQEGGILLKLYPLLFVLGRVWNCCLRGLGICLPFFFLIPSTSFVLAFFLCVLNIVAYRPQAVMATGQVLFHRFYCKKSFARFNVKVKPSSFPHSTT</sequence>
<keyword evidence="3" id="KW-1133">Transmembrane helix</keyword>
<dbReference type="GO" id="GO:0006357">
    <property type="term" value="P:regulation of transcription by RNA polymerase II"/>
    <property type="evidence" value="ECO:0007669"/>
    <property type="project" value="InterPro"/>
</dbReference>
<proteinExistence type="predicted"/>
<evidence type="ECO:0000256" key="3">
    <source>
        <dbReference type="SAM" id="Phobius"/>
    </source>
</evidence>
<dbReference type="AlphaFoldDB" id="A0A2P2JYC5"/>
<dbReference type="GO" id="GO:0016538">
    <property type="term" value="F:cyclin-dependent protein serine/threonine kinase regulator activity"/>
    <property type="evidence" value="ECO:0007669"/>
    <property type="project" value="InterPro"/>
</dbReference>
<dbReference type="PANTHER" id="PTHR10026">
    <property type="entry name" value="CYCLIN"/>
    <property type="match status" value="1"/>
</dbReference>
<feature type="transmembrane region" description="Helical" evidence="3">
    <location>
        <begin position="75"/>
        <end position="98"/>
    </location>
</feature>
<dbReference type="InterPro" id="IPR043198">
    <property type="entry name" value="Cyclin/Ssn8"/>
</dbReference>
<reference evidence="4" key="1">
    <citation type="submission" date="2018-02" db="EMBL/GenBank/DDBJ databases">
        <title>Rhizophora mucronata_Transcriptome.</title>
        <authorList>
            <person name="Meera S.P."/>
            <person name="Sreeshan A."/>
            <person name="Augustine A."/>
        </authorList>
    </citation>
    <scope>NUCLEOTIDE SEQUENCE</scope>
    <source>
        <tissue evidence="4">Leaf</tissue>
    </source>
</reference>